<dbReference type="Gene3D" id="3.40.980.10">
    <property type="entry name" value="MoaB/Mog-like domain"/>
    <property type="match status" value="1"/>
</dbReference>
<dbReference type="InterPro" id="IPR036425">
    <property type="entry name" value="MoaB/Mog-like_dom_sf"/>
</dbReference>
<reference evidence="1" key="1">
    <citation type="submission" date="2020-05" db="EMBL/GenBank/DDBJ databases">
        <authorList>
            <person name="Chiriac C."/>
            <person name="Salcher M."/>
            <person name="Ghai R."/>
            <person name="Kavagutti S V."/>
        </authorList>
    </citation>
    <scope>NUCLEOTIDE SEQUENCE</scope>
</reference>
<dbReference type="EMBL" id="CAFBLX010000122">
    <property type="protein sequence ID" value="CAB4891326.1"/>
    <property type="molecule type" value="Genomic_DNA"/>
</dbReference>
<name>A0A6J7F6P2_9ZZZZ</name>
<sequence length="119" mass="12298">MRPGGSQITATLPDGTVVLGLPGNPLAAVSTALLTAPAIVDALTARGPRSPRTGFLSNASEVRAPIPRIVPVVADGTRWRADVKVRTAHLAHLVGRDALAVIPADVSDDEPVTILPLPY</sequence>
<dbReference type="GO" id="GO:0032324">
    <property type="term" value="P:molybdopterin cofactor biosynthetic process"/>
    <property type="evidence" value="ECO:0007669"/>
    <property type="project" value="InterPro"/>
</dbReference>
<evidence type="ECO:0000313" key="1">
    <source>
        <dbReference type="EMBL" id="CAB4891326.1"/>
    </source>
</evidence>
<dbReference type="InterPro" id="IPR036688">
    <property type="entry name" value="MoeA_C_domain_IV_sf"/>
</dbReference>
<protein>
    <submittedName>
        <fullName evidence="1">Unannotated protein</fullName>
    </submittedName>
</protein>
<organism evidence="1">
    <name type="scientific">freshwater metagenome</name>
    <dbReference type="NCBI Taxonomy" id="449393"/>
    <lineage>
        <taxon>unclassified sequences</taxon>
        <taxon>metagenomes</taxon>
        <taxon>ecological metagenomes</taxon>
    </lineage>
</organism>
<accession>A0A6J7F6P2</accession>
<gene>
    <name evidence="1" type="ORF">UFOPK3472_01903</name>
</gene>
<proteinExistence type="predicted"/>
<dbReference type="Gene3D" id="2.40.340.10">
    <property type="entry name" value="MoeA, C-terminal, domain IV"/>
    <property type="match status" value="1"/>
</dbReference>
<dbReference type="AlphaFoldDB" id="A0A6J7F6P2"/>